<name>A0A0S4IKR0_BODSA</name>
<dbReference type="VEuPathDB" id="TriTrypDB:BSAL_50845"/>
<sequence>MDCTDIDADTCKVVQEVVHAGTKFRPAMSKADSRYTLSCELQQFCESSKFDVERAKRYCDLILQKFDSIQRGEPDIRWKIFLRSLHQDFVITACDKTPQTFAVICKGLYEESLRDSISTFQPVKNIEEVSVAIQKFNDLANSLHAQGTNSSELPHLYVLPKMHKLPTDGITMLPKLPTRTILGSHFSADNNAPTNYTYRIGKLAGRLYTALLYGAKEVNAHHMKTKKDAINKFFCVLTTQEFPAVVNENSEFLRMKDLEAIDLSNCYTNLPQDLVLEAVVFFYNLSESFHARKLLHKNRMRCDQLHLSLHYSKNGKYEGPQWGTIFQIPQSHRVDVS</sequence>
<protein>
    <submittedName>
        <fullName evidence="1">Uncharacterized protein</fullName>
    </submittedName>
</protein>
<dbReference type="Proteomes" id="UP000051952">
    <property type="component" value="Unassembled WGS sequence"/>
</dbReference>
<proteinExistence type="predicted"/>
<organism evidence="1 2">
    <name type="scientific">Bodo saltans</name>
    <name type="common">Flagellated protozoan</name>
    <dbReference type="NCBI Taxonomy" id="75058"/>
    <lineage>
        <taxon>Eukaryota</taxon>
        <taxon>Discoba</taxon>
        <taxon>Euglenozoa</taxon>
        <taxon>Kinetoplastea</taxon>
        <taxon>Metakinetoplastina</taxon>
        <taxon>Eubodonida</taxon>
        <taxon>Bodonidae</taxon>
        <taxon>Bodo</taxon>
    </lineage>
</organism>
<gene>
    <name evidence="1" type="ORF">BSAL_50845</name>
</gene>
<accession>A0A0S4IKR0</accession>
<keyword evidence="2" id="KW-1185">Reference proteome</keyword>
<dbReference type="EMBL" id="CYKH01000052">
    <property type="protein sequence ID" value="CUE65541.1"/>
    <property type="molecule type" value="Genomic_DNA"/>
</dbReference>
<reference evidence="2" key="1">
    <citation type="submission" date="2015-09" db="EMBL/GenBank/DDBJ databases">
        <authorList>
            <consortium name="Pathogen Informatics"/>
        </authorList>
    </citation>
    <scope>NUCLEOTIDE SEQUENCE [LARGE SCALE GENOMIC DNA]</scope>
    <source>
        <strain evidence="2">Lake Konstanz</strain>
    </source>
</reference>
<evidence type="ECO:0000313" key="2">
    <source>
        <dbReference type="Proteomes" id="UP000051952"/>
    </source>
</evidence>
<evidence type="ECO:0000313" key="1">
    <source>
        <dbReference type="EMBL" id="CUE65541.1"/>
    </source>
</evidence>
<dbReference type="AlphaFoldDB" id="A0A0S4IKR0"/>